<dbReference type="OrthoDB" id="5195667at2"/>
<dbReference type="EMBL" id="OCNK01000005">
    <property type="protein sequence ID" value="SOE02729.1"/>
    <property type="molecule type" value="Genomic_DNA"/>
</dbReference>
<feature type="compositionally biased region" description="Pro residues" evidence="1">
    <location>
        <begin position="18"/>
        <end position="27"/>
    </location>
</feature>
<keyword evidence="4" id="KW-1185">Reference proteome</keyword>
<protein>
    <recommendedName>
        <fullName evidence="5">SPW repeat-containing protein</fullName>
    </recommendedName>
</protein>
<feature type="transmembrane region" description="Helical" evidence="2">
    <location>
        <begin position="120"/>
        <end position="139"/>
    </location>
</feature>
<evidence type="ECO:0000313" key="3">
    <source>
        <dbReference type="EMBL" id="SOE02729.1"/>
    </source>
</evidence>
<sequence length="170" mass="18043">MSVADAPQPPTVERAAPQPAPEAPPARPAHAAQPPEPAAPWNLPAQRRPALRADGLGRDSGRLLAIGFALAWILCPAIEPMPTHHVDYPLWQLPIELAALGTIVAAVVALWRGNRNSARYGLAAGALMAVMTMVCPLAGHTPVGWWTWVQTGLSLAVMATSAVLHRYRPA</sequence>
<feature type="region of interest" description="Disordered" evidence="1">
    <location>
        <begin position="1"/>
        <end position="43"/>
    </location>
</feature>
<dbReference type="Proteomes" id="UP000219482">
    <property type="component" value="Unassembled WGS sequence"/>
</dbReference>
<keyword evidence="2" id="KW-0472">Membrane</keyword>
<evidence type="ECO:0000256" key="2">
    <source>
        <dbReference type="SAM" id="Phobius"/>
    </source>
</evidence>
<dbReference type="AlphaFoldDB" id="A0A286H5X8"/>
<evidence type="ECO:0000256" key="1">
    <source>
        <dbReference type="SAM" id="MobiDB-lite"/>
    </source>
</evidence>
<organism evidence="3 4">
    <name type="scientific">Blastococcus haudaquaticus</name>
    <dbReference type="NCBI Taxonomy" id="1938745"/>
    <lineage>
        <taxon>Bacteria</taxon>
        <taxon>Bacillati</taxon>
        <taxon>Actinomycetota</taxon>
        <taxon>Actinomycetes</taxon>
        <taxon>Geodermatophilales</taxon>
        <taxon>Geodermatophilaceae</taxon>
        <taxon>Blastococcus</taxon>
    </lineage>
</organism>
<gene>
    <name evidence="3" type="ORF">SAMN06272739_3692</name>
</gene>
<proteinExistence type="predicted"/>
<keyword evidence="2" id="KW-1133">Transmembrane helix</keyword>
<name>A0A286H5X8_9ACTN</name>
<accession>A0A286H5X8</accession>
<reference evidence="4" key="1">
    <citation type="submission" date="2017-09" db="EMBL/GenBank/DDBJ databases">
        <authorList>
            <person name="Varghese N."/>
            <person name="Submissions S."/>
        </authorList>
    </citation>
    <scope>NUCLEOTIDE SEQUENCE [LARGE SCALE GENOMIC DNA]</scope>
    <source>
        <strain evidence="4">DSM 44270</strain>
    </source>
</reference>
<feature type="transmembrane region" description="Helical" evidence="2">
    <location>
        <begin position="91"/>
        <end position="111"/>
    </location>
</feature>
<feature type="transmembrane region" description="Helical" evidence="2">
    <location>
        <begin position="145"/>
        <end position="164"/>
    </location>
</feature>
<keyword evidence="2" id="KW-0812">Transmembrane</keyword>
<dbReference type="RefSeq" id="WP_097185414.1">
    <property type="nucleotide sequence ID" value="NZ_OCNK01000005.1"/>
</dbReference>
<evidence type="ECO:0008006" key="5">
    <source>
        <dbReference type="Google" id="ProtNLM"/>
    </source>
</evidence>
<evidence type="ECO:0000313" key="4">
    <source>
        <dbReference type="Proteomes" id="UP000219482"/>
    </source>
</evidence>